<proteinExistence type="predicted"/>
<evidence type="ECO:0000313" key="3">
    <source>
        <dbReference type="Proteomes" id="UP001597601"/>
    </source>
</evidence>
<feature type="transmembrane region" description="Helical" evidence="1">
    <location>
        <begin position="21"/>
        <end position="43"/>
    </location>
</feature>
<accession>A0ABW5XTC8</accession>
<reference evidence="3" key="1">
    <citation type="journal article" date="2019" name="Int. J. Syst. Evol. Microbiol.">
        <title>The Global Catalogue of Microorganisms (GCM) 10K type strain sequencing project: providing services to taxonomists for standard genome sequencing and annotation.</title>
        <authorList>
            <consortium name="The Broad Institute Genomics Platform"/>
            <consortium name="The Broad Institute Genome Sequencing Center for Infectious Disease"/>
            <person name="Wu L."/>
            <person name="Ma J."/>
        </authorList>
    </citation>
    <scope>NUCLEOTIDE SEQUENCE [LARGE SCALE GENOMIC DNA]</scope>
    <source>
        <strain evidence="3">KCTC 52232</strain>
    </source>
</reference>
<keyword evidence="1" id="KW-0472">Membrane</keyword>
<feature type="transmembrane region" description="Helical" evidence="1">
    <location>
        <begin position="73"/>
        <end position="91"/>
    </location>
</feature>
<evidence type="ECO:0000256" key="1">
    <source>
        <dbReference type="SAM" id="Phobius"/>
    </source>
</evidence>
<comment type="caution">
    <text evidence="2">The sequence shown here is derived from an EMBL/GenBank/DDBJ whole genome shotgun (WGS) entry which is preliminary data.</text>
</comment>
<keyword evidence="3" id="KW-1185">Reference proteome</keyword>
<feature type="transmembrane region" description="Helical" evidence="1">
    <location>
        <begin position="103"/>
        <end position="126"/>
    </location>
</feature>
<gene>
    <name evidence="2" type="ORF">ACFSYC_15660</name>
</gene>
<evidence type="ECO:0008006" key="4">
    <source>
        <dbReference type="Google" id="ProtNLM"/>
    </source>
</evidence>
<dbReference type="EMBL" id="JBHUON010000021">
    <property type="protein sequence ID" value="MFD2866133.1"/>
    <property type="molecule type" value="Genomic_DNA"/>
</dbReference>
<feature type="transmembrane region" description="Helical" evidence="1">
    <location>
        <begin position="138"/>
        <end position="157"/>
    </location>
</feature>
<protein>
    <recommendedName>
        <fullName evidence="4">O-antigen ligase-like membrane protein</fullName>
    </recommendedName>
</protein>
<feature type="transmembrane region" description="Helical" evidence="1">
    <location>
        <begin position="264"/>
        <end position="293"/>
    </location>
</feature>
<dbReference type="RefSeq" id="WP_377129499.1">
    <property type="nucleotide sequence ID" value="NZ_JBHUON010000021.1"/>
</dbReference>
<evidence type="ECO:0000313" key="2">
    <source>
        <dbReference type="EMBL" id="MFD2866133.1"/>
    </source>
</evidence>
<organism evidence="2 3">
    <name type="scientific">Mucilaginibacter antarcticus</name>
    <dbReference type="NCBI Taxonomy" id="1855725"/>
    <lineage>
        <taxon>Bacteria</taxon>
        <taxon>Pseudomonadati</taxon>
        <taxon>Bacteroidota</taxon>
        <taxon>Sphingobacteriia</taxon>
        <taxon>Sphingobacteriales</taxon>
        <taxon>Sphingobacteriaceae</taxon>
        <taxon>Mucilaginibacter</taxon>
    </lineage>
</organism>
<keyword evidence="1" id="KW-1133">Transmembrane helix</keyword>
<sequence>MKEQATYYLSKVIIDLTKISIFFYCFQLVAGPALYSIGTAINLPPDVPAYHYTNFLVFTYVTEHAHQNSGFSWEPGAFGFFLIVGLMLHLFRNGFKMDSGTKWLIAGVLTTLSTTTYVAFAVVMLMHYRANGVKISTLAIFAVPAAAVAVFKLPFLLDKVVEIYHHDMRDLQNIATLSAYYEKVGQQMPFNRFSSALFIYNQYHEKLILGVSNIFIESVPYLRNANTSSGIFEYFAKFGIAAFVFLFTRMCQFFKKFGATGEQLFYCVLLVMILGFSESIFILPMMTNFYFLYFYAKPDEDLDEEELDEGEYAEQSPVLQS</sequence>
<keyword evidence="1" id="KW-0812">Transmembrane</keyword>
<dbReference type="Proteomes" id="UP001597601">
    <property type="component" value="Unassembled WGS sequence"/>
</dbReference>
<name>A0ABW5XTC8_9SPHI</name>